<comment type="caution">
    <text evidence="2">The sequence shown here is derived from an EMBL/GenBank/DDBJ whole genome shotgun (WGS) entry which is preliminary data.</text>
</comment>
<keyword evidence="3" id="KW-1185">Reference proteome</keyword>
<keyword evidence="1" id="KW-0732">Signal</keyword>
<name>N1J847_BLUG1</name>
<dbReference type="AlphaFoldDB" id="N1J847"/>
<proteinExistence type="predicted"/>
<dbReference type="OrthoDB" id="10272014at2759"/>
<evidence type="ECO:0000313" key="2">
    <source>
        <dbReference type="EMBL" id="CCU76241.1"/>
    </source>
</evidence>
<dbReference type="HOGENOM" id="CLU_1722048_0_0_1"/>
<dbReference type="Gene3D" id="3.10.450.30">
    <property type="entry name" value="Microbial ribonucleases"/>
    <property type="match status" value="1"/>
</dbReference>
<feature type="signal peptide" evidence="1">
    <location>
        <begin position="1"/>
        <end position="21"/>
    </location>
</feature>
<sequence length="152" mass="17275">MKFLAMTGMAVLLGILAPVMAEQDDYLFPTKRPIPDQDKCFIMKCGQNQHKSADLKKLVSKVVPLINKTHRFPDEPRLYNFEATGSFYSYPILPNLELYENGTFPTDYVLFNEDEVVVGGMRYFGVALNNIERCMDEDCPCEGNQTSCDKIT</sequence>
<evidence type="ECO:0000256" key="1">
    <source>
        <dbReference type="SAM" id="SignalP"/>
    </source>
</evidence>
<dbReference type="EMBL" id="CAUH01002294">
    <property type="protein sequence ID" value="CCU76241.1"/>
    <property type="molecule type" value="Genomic_DNA"/>
</dbReference>
<evidence type="ECO:0000313" key="3">
    <source>
        <dbReference type="Proteomes" id="UP000015441"/>
    </source>
</evidence>
<dbReference type="Proteomes" id="UP000015441">
    <property type="component" value="Unassembled WGS sequence"/>
</dbReference>
<reference evidence="2 3" key="1">
    <citation type="journal article" date="2010" name="Science">
        <title>Genome expansion and gene loss in powdery mildew fungi reveal tradeoffs in extreme parasitism.</title>
        <authorList>
            <person name="Spanu P.D."/>
            <person name="Abbott J.C."/>
            <person name="Amselem J."/>
            <person name="Burgis T.A."/>
            <person name="Soanes D.M."/>
            <person name="Stueber K."/>
            <person name="Ver Loren van Themaat E."/>
            <person name="Brown J.K.M."/>
            <person name="Butcher S.A."/>
            <person name="Gurr S.J."/>
            <person name="Lebrun M.-H."/>
            <person name="Ridout C.J."/>
            <person name="Schulze-Lefert P."/>
            <person name="Talbot N.J."/>
            <person name="Ahmadinejad N."/>
            <person name="Ametz C."/>
            <person name="Barton G.R."/>
            <person name="Benjdia M."/>
            <person name="Bidzinski P."/>
            <person name="Bindschedler L.V."/>
            <person name="Both M."/>
            <person name="Brewer M.T."/>
            <person name="Cadle-Davidson L."/>
            <person name="Cadle-Davidson M.M."/>
            <person name="Collemare J."/>
            <person name="Cramer R."/>
            <person name="Frenkel O."/>
            <person name="Godfrey D."/>
            <person name="Harriman J."/>
            <person name="Hoede C."/>
            <person name="King B.C."/>
            <person name="Klages S."/>
            <person name="Kleemann J."/>
            <person name="Knoll D."/>
            <person name="Koti P.S."/>
            <person name="Kreplak J."/>
            <person name="Lopez-Ruiz F.J."/>
            <person name="Lu X."/>
            <person name="Maekawa T."/>
            <person name="Mahanil S."/>
            <person name="Micali C."/>
            <person name="Milgroom M.G."/>
            <person name="Montana G."/>
            <person name="Noir S."/>
            <person name="O'Connell R.J."/>
            <person name="Oberhaensli S."/>
            <person name="Parlange F."/>
            <person name="Pedersen C."/>
            <person name="Quesneville H."/>
            <person name="Reinhardt R."/>
            <person name="Rott M."/>
            <person name="Sacristan S."/>
            <person name="Schmidt S.M."/>
            <person name="Schoen M."/>
            <person name="Skamnioti P."/>
            <person name="Sommer H."/>
            <person name="Stephens A."/>
            <person name="Takahara H."/>
            <person name="Thordal-Christensen H."/>
            <person name="Vigouroux M."/>
            <person name="Wessling R."/>
            <person name="Wicker T."/>
            <person name="Panstruga R."/>
        </authorList>
    </citation>
    <scope>NUCLEOTIDE SEQUENCE [LARGE SCALE GENOMIC DNA]</scope>
    <source>
        <strain evidence="2">DH14</strain>
    </source>
</reference>
<organism evidence="2 3">
    <name type="scientific">Blumeria graminis f. sp. hordei (strain DH14)</name>
    <name type="common">Barley powdery mildew</name>
    <name type="synonym">Oidium monilioides f. sp. hordei</name>
    <dbReference type="NCBI Taxonomy" id="546991"/>
    <lineage>
        <taxon>Eukaryota</taxon>
        <taxon>Fungi</taxon>
        <taxon>Dikarya</taxon>
        <taxon>Ascomycota</taxon>
        <taxon>Pezizomycotina</taxon>
        <taxon>Leotiomycetes</taxon>
        <taxon>Erysiphales</taxon>
        <taxon>Erysiphaceae</taxon>
        <taxon>Blumeria</taxon>
        <taxon>Blumeria hordei</taxon>
    </lineage>
</organism>
<protein>
    <submittedName>
        <fullName evidence="2">CSEP0347 putative effector protein</fullName>
    </submittedName>
</protein>
<accession>N1J847</accession>
<dbReference type="InParanoid" id="N1J847"/>
<gene>
    <name evidence="2" type="ORF">BGHDH14_bghG002294000001001</name>
</gene>
<dbReference type="SMR" id="N1J847"/>
<feature type="chain" id="PRO_5004107265" evidence="1">
    <location>
        <begin position="22"/>
        <end position="152"/>
    </location>
</feature>